<keyword evidence="3 10" id="KW-0732">Signal</keyword>
<feature type="disulfide bond" evidence="8">
    <location>
        <begin position="233"/>
        <end position="240"/>
    </location>
</feature>
<evidence type="ECO:0000256" key="9">
    <source>
        <dbReference type="SAM" id="MobiDB-lite"/>
    </source>
</evidence>
<feature type="disulfide bond" evidence="8">
    <location>
        <begin position="204"/>
        <end position="252"/>
    </location>
</feature>
<proteinExistence type="predicted"/>
<evidence type="ECO:0000256" key="10">
    <source>
        <dbReference type="SAM" id="SignalP"/>
    </source>
</evidence>
<comment type="caution">
    <text evidence="11">The sequence shown here is derived from an EMBL/GenBank/DDBJ whole genome shotgun (WGS) entry which is preliminary data.</text>
</comment>
<dbReference type="RefSeq" id="WP_151160123.1">
    <property type="nucleotide sequence ID" value="NZ_JACHIL010000005.1"/>
</dbReference>
<dbReference type="GO" id="GO:0046872">
    <property type="term" value="F:metal ion binding"/>
    <property type="evidence" value="ECO:0007669"/>
    <property type="project" value="UniProtKB-KW"/>
</dbReference>
<evidence type="ECO:0000256" key="2">
    <source>
        <dbReference type="ARBA" id="ARBA00022723"/>
    </source>
</evidence>
<dbReference type="InterPro" id="IPR005073">
    <property type="entry name" value="Peptidase_M74"/>
</dbReference>
<keyword evidence="4" id="KW-0574">Periplasm</keyword>
<dbReference type="AlphaFoldDB" id="A0A7W8EQB8"/>
<dbReference type="NCBIfam" id="NF006947">
    <property type="entry name" value="PRK09429.1"/>
    <property type="match status" value="1"/>
</dbReference>
<keyword evidence="12" id="KW-1185">Reference proteome</keyword>
<reference evidence="11 12" key="1">
    <citation type="submission" date="2020-08" db="EMBL/GenBank/DDBJ databases">
        <title>Genomic Encyclopedia of Type Strains, Phase IV (KMG-IV): sequencing the most valuable type-strain genomes for metagenomic binning, comparative biology and taxonomic classification.</title>
        <authorList>
            <person name="Goeker M."/>
        </authorList>
    </citation>
    <scope>NUCLEOTIDE SEQUENCE [LARGE SCALE GENOMIC DNA]</scope>
    <source>
        <strain evidence="11 12">DSM 25620</strain>
    </source>
</reference>
<feature type="disulfide bond" evidence="8">
    <location>
        <begin position="60"/>
        <end position="292"/>
    </location>
</feature>
<keyword evidence="6" id="KW-0862">Zinc</keyword>
<dbReference type="Gene3D" id="3.30.1380.10">
    <property type="match status" value="1"/>
</dbReference>
<dbReference type="InterPro" id="IPR009045">
    <property type="entry name" value="Zn_M74/Hedgehog-like"/>
</dbReference>
<protein>
    <submittedName>
        <fullName evidence="11">Penicillin-insensitive murein endopeptidase</fullName>
        <ecNumber evidence="11">3.4.24.-</ecNumber>
    </submittedName>
</protein>
<dbReference type="GO" id="GO:0030288">
    <property type="term" value="C:outer membrane-bounded periplasmic space"/>
    <property type="evidence" value="ECO:0007669"/>
    <property type="project" value="InterPro"/>
</dbReference>
<dbReference type="Proteomes" id="UP000531231">
    <property type="component" value="Unassembled WGS sequence"/>
</dbReference>
<sequence length="336" mass="36554">MTFRPRILSALFLRVGLAVAISGSALFSAQADAPAKQAFGSVKLPSVTAPESYGFYSKGCISGAVALPVDGPNWQVMRLSRNRNWGHPNLIALLEKLSRDSAKTGWNGLLVGDISQPRGGPMLTGHASHQVGLDADIWLTPMPNRRFTNQEREDVSAVSMLKANSLYVDQNKWTPSRTALLKHAAGYPEVERLFVHPGIKKQLCETVTGDRSWLAKVRPYWGHHYHFHVRLRCQAGSPDCKPQEPTGKDDGCGKSLDWWFTDEPWKPAKPAKPGEKPKPPKIMMVSQLPQACASLLNAPAPASVQDVTFGLKKGGNASAFAPEQAPASVPLPAQKP</sequence>
<evidence type="ECO:0000256" key="6">
    <source>
        <dbReference type="ARBA" id="ARBA00022833"/>
    </source>
</evidence>
<keyword evidence="2" id="KW-0479">Metal-binding</keyword>
<feature type="signal peptide" evidence="10">
    <location>
        <begin position="1"/>
        <end position="20"/>
    </location>
</feature>
<evidence type="ECO:0000313" key="12">
    <source>
        <dbReference type="Proteomes" id="UP000531231"/>
    </source>
</evidence>
<evidence type="ECO:0000256" key="5">
    <source>
        <dbReference type="ARBA" id="ARBA00022801"/>
    </source>
</evidence>
<keyword evidence="1" id="KW-0645">Protease</keyword>
<gene>
    <name evidence="11" type="ORF">HNQ68_002773</name>
</gene>
<feature type="chain" id="PRO_5030803158" evidence="10">
    <location>
        <begin position="21"/>
        <end position="336"/>
    </location>
</feature>
<dbReference type="GO" id="GO:0006508">
    <property type="term" value="P:proteolysis"/>
    <property type="evidence" value="ECO:0007669"/>
    <property type="project" value="UniProtKB-KW"/>
</dbReference>
<dbReference type="EC" id="3.4.24.-" evidence="11"/>
<organism evidence="11 12">
    <name type="scientific">Pseudochrobactrum saccharolyticum</name>
    <dbReference type="NCBI Taxonomy" id="354352"/>
    <lineage>
        <taxon>Bacteria</taxon>
        <taxon>Pseudomonadati</taxon>
        <taxon>Pseudomonadota</taxon>
        <taxon>Alphaproteobacteria</taxon>
        <taxon>Hyphomicrobiales</taxon>
        <taxon>Brucellaceae</taxon>
        <taxon>Pseudochrobactrum</taxon>
    </lineage>
</organism>
<dbReference type="GO" id="GO:0008237">
    <property type="term" value="F:metallopeptidase activity"/>
    <property type="evidence" value="ECO:0007669"/>
    <property type="project" value="UniProtKB-KW"/>
</dbReference>
<name>A0A7W8EQB8_9HYPH</name>
<dbReference type="Pfam" id="PF03411">
    <property type="entry name" value="Peptidase_M74"/>
    <property type="match status" value="1"/>
</dbReference>
<accession>A0A7W8EQB8</accession>
<keyword evidence="8" id="KW-1015">Disulfide bond</keyword>
<dbReference type="EMBL" id="JACHIL010000005">
    <property type="protein sequence ID" value="MBB5092219.1"/>
    <property type="molecule type" value="Genomic_DNA"/>
</dbReference>
<dbReference type="PIRSF" id="PIRSF018455">
    <property type="entry name" value="MepA"/>
    <property type="match status" value="1"/>
</dbReference>
<evidence type="ECO:0000256" key="4">
    <source>
        <dbReference type="ARBA" id="ARBA00022764"/>
    </source>
</evidence>
<evidence type="ECO:0000313" key="11">
    <source>
        <dbReference type="EMBL" id="MBB5092219.1"/>
    </source>
</evidence>
<evidence type="ECO:0000256" key="7">
    <source>
        <dbReference type="ARBA" id="ARBA00023049"/>
    </source>
</evidence>
<dbReference type="GO" id="GO:0004252">
    <property type="term" value="F:serine-type endopeptidase activity"/>
    <property type="evidence" value="ECO:0007669"/>
    <property type="project" value="InterPro"/>
</dbReference>
<keyword evidence="5 11" id="KW-0378">Hydrolase</keyword>
<evidence type="ECO:0000256" key="1">
    <source>
        <dbReference type="ARBA" id="ARBA00022670"/>
    </source>
</evidence>
<evidence type="ECO:0000256" key="8">
    <source>
        <dbReference type="PIRSR" id="PIRSR018455-2"/>
    </source>
</evidence>
<feature type="region of interest" description="Disordered" evidence="9">
    <location>
        <begin position="313"/>
        <end position="336"/>
    </location>
</feature>
<dbReference type="SUPFAM" id="SSF55166">
    <property type="entry name" value="Hedgehog/DD-peptidase"/>
    <property type="match status" value="1"/>
</dbReference>
<evidence type="ECO:0000256" key="3">
    <source>
        <dbReference type="ARBA" id="ARBA00022729"/>
    </source>
</evidence>
<keyword evidence="7" id="KW-0482">Metalloprotease</keyword>